<comment type="similarity">
    <text evidence="1 5">Belongs to the peptidase S41A family.</text>
</comment>
<dbReference type="EMBL" id="BAAADD010000013">
    <property type="protein sequence ID" value="GAA0587544.1"/>
    <property type="molecule type" value="Genomic_DNA"/>
</dbReference>
<dbReference type="Pfam" id="PF22694">
    <property type="entry name" value="CtpB_N-like"/>
    <property type="match status" value="1"/>
</dbReference>
<dbReference type="PANTHER" id="PTHR32060:SF30">
    <property type="entry name" value="CARBOXY-TERMINAL PROCESSING PROTEASE CTPA"/>
    <property type="match status" value="1"/>
</dbReference>
<dbReference type="PANTHER" id="PTHR32060">
    <property type="entry name" value="TAIL-SPECIFIC PROTEASE"/>
    <property type="match status" value="1"/>
</dbReference>
<comment type="caution">
    <text evidence="8">The sequence shown here is derived from an EMBL/GenBank/DDBJ whole genome shotgun (WGS) entry which is preliminary data.</text>
</comment>
<organism evidence="8 9">
    <name type="scientific">Rhizomicrobium electricum</name>
    <dbReference type="NCBI Taxonomy" id="480070"/>
    <lineage>
        <taxon>Bacteria</taxon>
        <taxon>Pseudomonadati</taxon>
        <taxon>Pseudomonadota</taxon>
        <taxon>Alphaproteobacteria</taxon>
        <taxon>Micropepsales</taxon>
        <taxon>Micropepsaceae</taxon>
        <taxon>Rhizomicrobium</taxon>
    </lineage>
</organism>
<gene>
    <name evidence="8" type="ORF">GCM10008942_40720</name>
</gene>
<sequence length="432" mass="46129">MKRLGYVALGMGLGIVTAVGLLPQAQGANNGSIYKQFDLFSDAYEKVRENYVRPVQDQELMSGAIEGMVSGLDPHSSYMDAKAFADMQITTKGEFGGVGIEVTMDDGLIKVISPIDDTPAAKAGVKTGDYIAAINGDSIQGMGLNDAIDKMRGPAGTKVTLTVLRQGEKKPLDIQLTRAVIHVDSVKWRKEGDIGYIRISSFNEETGRGLEKAVKELKKQIPNIKGYVVDLRNDPGGLLDQAVQVSDDFLNKGEIVSTRGRHPDDTQRYPAKPGDITDGKPIVVLINGGTASASEIVAGALQDHKRATIVGMTSFGKGSVQTIIPLGEGGGALRLTTARYYTPSGRSIQAEGIVPNIAVAQGSEENVAKFERPSEADLPGHLANDAAAKNKTPQPVVRPPQGKKIEDFQLSYALDLLHGKQAIAQAKSPEKR</sequence>
<evidence type="ECO:0000256" key="2">
    <source>
        <dbReference type="ARBA" id="ARBA00022670"/>
    </source>
</evidence>
<dbReference type="SMART" id="SM00228">
    <property type="entry name" value="PDZ"/>
    <property type="match status" value="1"/>
</dbReference>
<dbReference type="InterPro" id="IPR001478">
    <property type="entry name" value="PDZ"/>
</dbReference>
<dbReference type="InterPro" id="IPR029045">
    <property type="entry name" value="ClpP/crotonase-like_dom_sf"/>
</dbReference>
<dbReference type="RefSeq" id="WP_166937463.1">
    <property type="nucleotide sequence ID" value="NZ_BAAADD010000013.1"/>
</dbReference>
<evidence type="ECO:0000313" key="9">
    <source>
        <dbReference type="Proteomes" id="UP001499951"/>
    </source>
</evidence>
<dbReference type="InterPro" id="IPR055210">
    <property type="entry name" value="CtpA/B_N"/>
</dbReference>
<keyword evidence="3 5" id="KW-0378">Hydrolase</keyword>
<keyword evidence="4 5" id="KW-0720">Serine protease</keyword>
<evidence type="ECO:0000256" key="1">
    <source>
        <dbReference type="ARBA" id="ARBA00009179"/>
    </source>
</evidence>
<protein>
    <submittedName>
        <fullName evidence="8">S41 family peptidase</fullName>
    </submittedName>
</protein>
<feature type="domain" description="PDZ" evidence="7">
    <location>
        <begin position="84"/>
        <end position="152"/>
    </location>
</feature>
<dbReference type="InterPro" id="IPR004447">
    <property type="entry name" value="Peptidase_S41A"/>
</dbReference>
<proteinExistence type="inferred from homology"/>
<keyword evidence="9" id="KW-1185">Reference proteome</keyword>
<evidence type="ECO:0000256" key="6">
    <source>
        <dbReference type="SAM" id="MobiDB-lite"/>
    </source>
</evidence>
<dbReference type="CDD" id="cd07560">
    <property type="entry name" value="Peptidase_S41_CPP"/>
    <property type="match status" value="1"/>
</dbReference>
<name>A0ABN1FCB1_9PROT</name>
<dbReference type="InterPro" id="IPR005151">
    <property type="entry name" value="Tail-specific_protease"/>
</dbReference>
<feature type="region of interest" description="Disordered" evidence="6">
    <location>
        <begin position="376"/>
        <end position="401"/>
    </location>
</feature>
<dbReference type="SUPFAM" id="SSF52096">
    <property type="entry name" value="ClpP/crotonase"/>
    <property type="match status" value="1"/>
</dbReference>
<dbReference type="Gene3D" id="3.30.750.44">
    <property type="match status" value="1"/>
</dbReference>
<evidence type="ECO:0000256" key="4">
    <source>
        <dbReference type="ARBA" id="ARBA00022825"/>
    </source>
</evidence>
<evidence type="ECO:0000313" key="8">
    <source>
        <dbReference type="EMBL" id="GAA0587544.1"/>
    </source>
</evidence>
<evidence type="ECO:0000256" key="5">
    <source>
        <dbReference type="RuleBase" id="RU004404"/>
    </source>
</evidence>
<dbReference type="SMART" id="SM00245">
    <property type="entry name" value="TSPc"/>
    <property type="match status" value="1"/>
</dbReference>
<dbReference type="Pfam" id="PF03572">
    <property type="entry name" value="Peptidase_S41"/>
    <property type="match status" value="1"/>
</dbReference>
<dbReference type="PROSITE" id="PS50106">
    <property type="entry name" value="PDZ"/>
    <property type="match status" value="1"/>
</dbReference>
<keyword evidence="2 5" id="KW-0645">Protease</keyword>
<dbReference type="Gene3D" id="2.30.42.10">
    <property type="match status" value="1"/>
</dbReference>
<dbReference type="SUPFAM" id="SSF50156">
    <property type="entry name" value="PDZ domain-like"/>
    <property type="match status" value="1"/>
</dbReference>
<evidence type="ECO:0000256" key="3">
    <source>
        <dbReference type="ARBA" id="ARBA00022801"/>
    </source>
</evidence>
<dbReference type="Gene3D" id="3.90.226.10">
    <property type="entry name" value="2-enoyl-CoA Hydratase, Chain A, domain 1"/>
    <property type="match status" value="1"/>
</dbReference>
<evidence type="ECO:0000259" key="7">
    <source>
        <dbReference type="PROSITE" id="PS50106"/>
    </source>
</evidence>
<dbReference type="NCBIfam" id="TIGR00225">
    <property type="entry name" value="prc"/>
    <property type="match status" value="1"/>
</dbReference>
<dbReference type="Pfam" id="PF13180">
    <property type="entry name" value="PDZ_2"/>
    <property type="match status" value="1"/>
</dbReference>
<reference evidence="8 9" key="1">
    <citation type="journal article" date="2019" name="Int. J. Syst. Evol. Microbiol.">
        <title>The Global Catalogue of Microorganisms (GCM) 10K type strain sequencing project: providing services to taxonomists for standard genome sequencing and annotation.</title>
        <authorList>
            <consortium name="The Broad Institute Genomics Platform"/>
            <consortium name="The Broad Institute Genome Sequencing Center for Infectious Disease"/>
            <person name="Wu L."/>
            <person name="Ma J."/>
        </authorList>
    </citation>
    <scope>NUCLEOTIDE SEQUENCE [LARGE SCALE GENOMIC DNA]</scope>
    <source>
        <strain evidence="8 9">JCM 15089</strain>
    </source>
</reference>
<accession>A0ABN1FCB1</accession>
<dbReference type="CDD" id="cd06782">
    <property type="entry name" value="cpPDZ_CPP-like"/>
    <property type="match status" value="1"/>
</dbReference>
<dbReference type="InterPro" id="IPR036034">
    <property type="entry name" value="PDZ_sf"/>
</dbReference>
<dbReference type="Proteomes" id="UP001499951">
    <property type="component" value="Unassembled WGS sequence"/>
</dbReference>